<dbReference type="AlphaFoldDB" id="A0A915ZY46"/>
<evidence type="ECO:0000313" key="2">
    <source>
        <dbReference type="Proteomes" id="UP000684084"/>
    </source>
</evidence>
<evidence type="ECO:0000313" key="1">
    <source>
        <dbReference type="EMBL" id="CAB5395534.1"/>
    </source>
</evidence>
<dbReference type="OrthoDB" id="2326096at2759"/>
<name>A0A915ZY46_9GLOM</name>
<accession>A0A915ZY46</accession>
<gene>
    <name evidence="1" type="ORF">CHRIB12_LOCUS23888</name>
</gene>
<dbReference type="Proteomes" id="UP000684084">
    <property type="component" value="Unassembled WGS sequence"/>
</dbReference>
<protein>
    <submittedName>
        <fullName evidence="1">Uncharacterized protein</fullName>
    </submittedName>
</protein>
<organism evidence="1 2">
    <name type="scientific">Rhizophagus irregularis</name>
    <dbReference type="NCBI Taxonomy" id="588596"/>
    <lineage>
        <taxon>Eukaryota</taxon>
        <taxon>Fungi</taxon>
        <taxon>Fungi incertae sedis</taxon>
        <taxon>Mucoromycota</taxon>
        <taxon>Glomeromycotina</taxon>
        <taxon>Glomeromycetes</taxon>
        <taxon>Glomerales</taxon>
        <taxon>Glomeraceae</taxon>
        <taxon>Rhizophagus</taxon>
    </lineage>
</organism>
<sequence length="151" mass="18023">MLIPLISSRKLPYVNLINNVLLQERFKYLQFLPTYDEKVFSNFKEKEKTWPSHRVKSSIVYDNQYEFYSPCVNCKLTKNEAIKLKQCYAAIFQKNARNIRDIEESYMKYGKLRIKDGNIVSSKWWKKENDSSRNDYCIAINLTIDELEEAQ</sequence>
<reference evidence="1" key="1">
    <citation type="submission" date="2020-05" db="EMBL/GenBank/DDBJ databases">
        <authorList>
            <person name="Rincon C."/>
            <person name="Sanders R I."/>
            <person name="Robbins C."/>
            <person name="Chaturvedi A."/>
        </authorList>
    </citation>
    <scope>NUCLEOTIDE SEQUENCE</scope>
    <source>
        <strain evidence="1">CHB12</strain>
    </source>
</reference>
<dbReference type="EMBL" id="CAGKOT010000100">
    <property type="protein sequence ID" value="CAB5395534.1"/>
    <property type="molecule type" value="Genomic_DNA"/>
</dbReference>
<proteinExistence type="predicted"/>
<comment type="caution">
    <text evidence="1">The sequence shown here is derived from an EMBL/GenBank/DDBJ whole genome shotgun (WGS) entry which is preliminary data.</text>
</comment>